<dbReference type="GO" id="GO:0020037">
    <property type="term" value="F:heme binding"/>
    <property type="evidence" value="ECO:0007669"/>
    <property type="project" value="InterPro"/>
</dbReference>
<keyword evidence="1" id="KW-0813">Transport</keyword>
<keyword evidence="4" id="KW-0249">Electron transport</keyword>
<evidence type="ECO:0000259" key="9">
    <source>
        <dbReference type="PROSITE" id="PS51007"/>
    </source>
</evidence>
<accession>A0A9X1KUL4</accession>
<dbReference type="Pfam" id="PF02085">
    <property type="entry name" value="Cytochrom_CIII"/>
    <property type="match status" value="1"/>
</dbReference>
<dbReference type="SUPFAM" id="SSF46626">
    <property type="entry name" value="Cytochrome c"/>
    <property type="match status" value="1"/>
</dbReference>
<dbReference type="Gene3D" id="1.10.760.10">
    <property type="entry name" value="Cytochrome c-like domain"/>
    <property type="match status" value="1"/>
</dbReference>
<evidence type="ECO:0000256" key="1">
    <source>
        <dbReference type="ARBA" id="ARBA00022448"/>
    </source>
</evidence>
<dbReference type="InterPro" id="IPR020942">
    <property type="entry name" value="Cyt_c_III_dom"/>
</dbReference>
<dbReference type="EMBL" id="JAIXNE010000001">
    <property type="protein sequence ID" value="MCA6073638.1"/>
    <property type="molecule type" value="Genomic_DNA"/>
</dbReference>
<dbReference type="PANTHER" id="PTHR39425:SF1">
    <property type="entry name" value="CYTOCHROME C7-LIKE DOMAIN-CONTAINING PROTEIN"/>
    <property type="match status" value="1"/>
</dbReference>
<evidence type="ECO:0000256" key="7">
    <source>
        <dbReference type="SAM" id="Phobius"/>
    </source>
</evidence>
<feature type="signal peptide" evidence="8">
    <location>
        <begin position="1"/>
        <end position="28"/>
    </location>
</feature>
<evidence type="ECO:0000256" key="3">
    <source>
        <dbReference type="ARBA" id="ARBA00022723"/>
    </source>
</evidence>
<dbReference type="PROSITE" id="PS51007">
    <property type="entry name" value="CYTC"/>
    <property type="match status" value="1"/>
</dbReference>
<dbReference type="InterPro" id="IPR036909">
    <property type="entry name" value="Cyt_c-like_dom_sf"/>
</dbReference>
<feature type="transmembrane region" description="Helical" evidence="7">
    <location>
        <begin position="170"/>
        <end position="197"/>
    </location>
</feature>
<protein>
    <submittedName>
        <fullName evidence="10">C-type cytochrome</fullName>
    </submittedName>
</protein>
<proteinExistence type="predicted"/>
<keyword evidence="3 6" id="KW-0479">Metal-binding</keyword>
<dbReference type="InterPro" id="IPR009056">
    <property type="entry name" value="Cyt_c-like_dom"/>
</dbReference>
<feature type="domain" description="Cytochrome c" evidence="9">
    <location>
        <begin position="49"/>
        <end position="142"/>
    </location>
</feature>
<dbReference type="RefSeq" id="WP_225696749.1">
    <property type="nucleotide sequence ID" value="NZ_JAIXNE010000001.1"/>
</dbReference>
<evidence type="ECO:0000256" key="4">
    <source>
        <dbReference type="ARBA" id="ARBA00022982"/>
    </source>
</evidence>
<keyword evidence="11" id="KW-1185">Reference proteome</keyword>
<reference evidence="10" key="1">
    <citation type="submission" date="2021-09" db="EMBL/GenBank/DDBJ databases">
        <title>Fulvivirga sp. isolated from coastal sediment.</title>
        <authorList>
            <person name="Yu H."/>
        </authorList>
    </citation>
    <scope>NUCLEOTIDE SEQUENCE</scope>
    <source>
        <strain evidence="10">1062</strain>
    </source>
</reference>
<dbReference type="GO" id="GO:0009055">
    <property type="term" value="F:electron transfer activity"/>
    <property type="evidence" value="ECO:0007669"/>
    <property type="project" value="InterPro"/>
</dbReference>
<keyword evidence="7" id="KW-0472">Membrane</keyword>
<dbReference type="InterPro" id="IPR036280">
    <property type="entry name" value="Multihaem_cyt_sf"/>
</dbReference>
<feature type="transmembrane region" description="Helical" evidence="7">
    <location>
        <begin position="230"/>
        <end position="251"/>
    </location>
</feature>
<keyword evidence="2 6" id="KW-0349">Heme</keyword>
<evidence type="ECO:0000256" key="8">
    <source>
        <dbReference type="SAM" id="SignalP"/>
    </source>
</evidence>
<sequence>MTQKKFLSRVLITFLVIASFSSFTYGQADSSAVEAPAAASAGEIPTDPARISEGESLFKGNCASCHKIDQKLVGPALANVYDRAPSIDWIVSFIQNSQKVIQSGDEYANNLYEEYNKVQMTAFPTFNRDQILSILGYIKDQTENKAAVAATATTPGGDVSVETGSTIPPAYLNAIMIGLVVVLVLILVVLVLITTVLQKYLKQRDDLAPEDREIVDSSTSLGNFLRSKPVIFLTIFLFAAISFKVVINQLYAVGVQIGYAPEQPIAFSHKLHAGQYEIDCQYCHTGVRKSKSANIPSPNICMNCHSAILTESEQIKKIYAAVDNNQPIEWVRVHNLPDLAYFNHSQHVKVGNIECQTCHGPIEEMEVVQQYSLLTMGWCIDCHRKTEVNTKDNAYYDKLVELHDQESKEALKVEDIGGLECSKCHY</sequence>
<dbReference type="GO" id="GO:0046872">
    <property type="term" value="F:metal ion binding"/>
    <property type="evidence" value="ECO:0007669"/>
    <property type="project" value="UniProtKB-KW"/>
</dbReference>
<dbReference type="PANTHER" id="PTHR39425">
    <property type="entry name" value="LIPOPROTEIN CYTOCHROME C"/>
    <property type="match status" value="1"/>
</dbReference>
<keyword evidence="5 6" id="KW-0408">Iron</keyword>
<comment type="caution">
    <text evidence="10">The sequence shown here is derived from an EMBL/GenBank/DDBJ whole genome shotgun (WGS) entry which is preliminary data.</text>
</comment>
<evidence type="ECO:0000256" key="5">
    <source>
        <dbReference type="ARBA" id="ARBA00023004"/>
    </source>
</evidence>
<dbReference type="SUPFAM" id="SSF48695">
    <property type="entry name" value="Multiheme cytochromes"/>
    <property type="match status" value="1"/>
</dbReference>
<organism evidence="10 11">
    <name type="scientific">Fulvivirga sedimenti</name>
    <dbReference type="NCBI Taxonomy" id="2879465"/>
    <lineage>
        <taxon>Bacteria</taxon>
        <taxon>Pseudomonadati</taxon>
        <taxon>Bacteroidota</taxon>
        <taxon>Cytophagia</taxon>
        <taxon>Cytophagales</taxon>
        <taxon>Fulvivirgaceae</taxon>
        <taxon>Fulvivirga</taxon>
    </lineage>
</organism>
<dbReference type="Gene3D" id="3.90.10.10">
    <property type="entry name" value="Cytochrome C3"/>
    <property type="match status" value="2"/>
</dbReference>
<evidence type="ECO:0000256" key="6">
    <source>
        <dbReference type="PROSITE-ProRule" id="PRU00433"/>
    </source>
</evidence>
<evidence type="ECO:0000313" key="11">
    <source>
        <dbReference type="Proteomes" id="UP001139409"/>
    </source>
</evidence>
<dbReference type="AlphaFoldDB" id="A0A9X1KUL4"/>
<feature type="chain" id="PRO_5040983923" evidence="8">
    <location>
        <begin position="29"/>
        <end position="426"/>
    </location>
</feature>
<dbReference type="Proteomes" id="UP001139409">
    <property type="component" value="Unassembled WGS sequence"/>
</dbReference>
<keyword evidence="7" id="KW-0812">Transmembrane</keyword>
<keyword evidence="8" id="KW-0732">Signal</keyword>
<gene>
    <name evidence="10" type="ORF">LDX50_02110</name>
</gene>
<name>A0A9X1KUL4_9BACT</name>
<evidence type="ECO:0000256" key="2">
    <source>
        <dbReference type="ARBA" id="ARBA00022617"/>
    </source>
</evidence>
<evidence type="ECO:0000313" key="10">
    <source>
        <dbReference type="EMBL" id="MCA6073638.1"/>
    </source>
</evidence>
<dbReference type="Pfam" id="PF00034">
    <property type="entry name" value="Cytochrom_C"/>
    <property type="match status" value="1"/>
</dbReference>
<dbReference type="CDD" id="cd08168">
    <property type="entry name" value="Cytochrom_C3"/>
    <property type="match status" value="1"/>
</dbReference>
<keyword evidence="7" id="KW-1133">Transmembrane helix</keyword>